<sequence length="125" mass="14390">MAKVNNRTLGEIIKETMKERGIKGSVVARKMNVSRQTINQIDLRKKFDIEFLQSFKEASGLDFTNHAFDNVMDKMPEEQKVKYLGQQPKITVNISIAANRENLENLPAFIKQVEDLGKRYGFELI</sequence>
<organism evidence="1 2">
    <name type="scientific">Parapedobacter koreensis</name>
    <dbReference type="NCBI Taxonomy" id="332977"/>
    <lineage>
        <taxon>Bacteria</taxon>
        <taxon>Pseudomonadati</taxon>
        <taxon>Bacteroidota</taxon>
        <taxon>Sphingobacteriia</taxon>
        <taxon>Sphingobacteriales</taxon>
        <taxon>Sphingobacteriaceae</taxon>
        <taxon>Parapedobacter</taxon>
    </lineage>
</organism>
<dbReference type="RefSeq" id="WP_090604954.1">
    <property type="nucleotide sequence ID" value="NZ_FNZR01000003.1"/>
</dbReference>
<dbReference type="Gene3D" id="1.10.260.40">
    <property type="entry name" value="lambda repressor-like DNA-binding domains"/>
    <property type="match status" value="1"/>
</dbReference>
<keyword evidence="2" id="KW-1185">Reference proteome</keyword>
<evidence type="ECO:0000313" key="2">
    <source>
        <dbReference type="Proteomes" id="UP000198916"/>
    </source>
</evidence>
<dbReference type="InterPro" id="IPR010982">
    <property type="entry name" value="Lambda_DNA-bd_dom_sf"/>
</dbReference>
<dbReference type="EMBL" id="FNZR01000003">
    <property type="protein sequence ID" value="SEL07774.1"/>
    <property type="molecule type" value="Genomic_DNA"/>
</dbReference>
<dbReference type="InterPro" id="IPR001387">
    <property type="entry name" value="Cro/C1-type_HTH"/>
</dbReference>
<dbReference type="CDD" id="cd00093">
    <property type="entry name" value="HTH_XRE"/>
    <property type="match status" value="1"/>
</dbReference>
<accession>A0A1H7M9D6</accession>
<gene>
    <name evidence="1" type="ORF">SAMN05421740_103418</name>
</gene>
<dbReference type="Proteomes" id="UP000198916">
    <property type="component" value="Unassembled WGS sequence"/>
</dbReference>
<dbReference type="STRING" id="332977.SAMN05421740_103418"/>
<dbReference type="AlphaFoldDB" id="A0A1H7M9D6"/>
<evidence type="ECO:0000313" key="1">
    <source>
        <dbReference type="EMBL" id="SEL07774.1"/>
    </source>
</evidence>
<name>A0A1H7M9D6_9SPHI</name>
<dbReference type="GO" id="GO:0003677">
    <property type="term" value="F:DNA binding"/>
    <property type="evidence" value="ECO:0007669"/>
    <property type="project" value="InterPro"/>
</dbReference>
<reference evidence="2" key="1">
    <citation type="submission" date="2016-10" db="EMBL/GenBank/DDBJ databases">
        <authorList>
            <person name="Varghese N."/>
            <person name="Submissions S."/>
        </authorList>
    </citation>
    <scope>NUCLEOTIDE SEQUENCE [LARGE SCALE GENOMIC DNA]</scope>
    <source>
        <strain evidence="2">Jip14</strain>
    </source>
</reference>
<proteinExistence type="predicted"/>
<protein>
    <submittedName>
        <fullName evidence="1">Uncharacterized protein</fullName>
    </submittedName>
</protein>
<dbReference type="OrthoDB" id="794950at2"/>
<dbReference type="SUPFAM" id="SSF47413">
    <property type="entry name" value="lambda repressor-like DNA-binding domains"/>
    <property type="match status" value="1"/>
</dbReference>